<evidence type="ECO:0000256" key="1">
    <source>
        <dbReference type="ARBA" id="ARBA00006241"/>
    </source>
</evidence>
<evidence type="ECO:0000256" key="6">
    <source>
        <dbReference type="ARBA" id="ARBA00045806"/>
    </source>
</evidence>
<evidence type="ECO:0000313" key="11">
    <source>
        <dbReference type="Proteomes" id="UP001054902"/>
    </source>
</evidence>
<feature type="region of interest" description="Disordered" evidence="7">
    <location>
        <begin position="803"/>
        <end position="871"/>
    </location>
</feature>
<feature type="signal peptide" evidence="8">
    <location>
        <begin position="1"/>
        <end position="23"/>
    </location>
</feature>
<keyword evidence="3" id="KW-0748">Sporozoite</keyword>
<feature type="compositionally biased region" description="Low complexity" evidence="7">
    <location>
        <begin position="849"/>
        <end position="868"/>
    </location>
</feature>
<reference evidence="10 11" key="1">
    <citation type="journal article" date="2021" name="Sci. Rep.">
        <title>The genome of the diatom Chaetoceros tenuissimus carries an ancient integrated fragment of an extant virus.</title>
        <authorList>
            <person name="Hongo Y."/>
            <person name="Kimura K."/>
            <person name="Takaki Y."/>
            <person name="Yoshida Y."/>
            <person name="Baba S."/>
            <person name="Kobayashi G."/>
            <person name="Nagasaki K."/>
            <person name="Hano T."/>
            <person name="Tomaru Y."/>
        </authorList>
    </citation>
    <scope>NUCLEOTIDE SEQUENCE [LARGE SCALE GENOMIC DNA]</scope>
    <source>
        <strain evidence="10 11">NIES-3715</strain>
    </source>
</reference>
<feature type="domain" description="VWFD" evidence="9">
    <location>
        <begin position="876"/>
        <end position="1085"/>
    </location>
</feature>
<comment type="function">
    <text evidence="6">Essential sporozoite protein. In the mosquito vector, required for sporozoite development in the oocyst, migration through the vector hemolymph and entry into the vector salivary glands. In the vertebrate host, required for sporozoite migration through the host dermis and infection of host hepatocytes. Binds to highly sulfated heparan sulfate proteoglycans (HSPGs) on the surface of host hepatocytes.</text>
</comment>
<evidence type="ECO:0000256" key="4">
    <source>
        <dbReference type="ARBA" id="ARBA00022737"/>
    </source>
</evidence>
<feature type="region of interest" description="Disordered" evidence="7">
    <location>
        <begin position="1457"/>
        <end position="1624"/>
    </location>
</feature>
<organism evidence="10 11">
    <name type="scientific">Chaetoceros tenuissimus</name>
    <dbReference type="NCBI Taxonomy" id="426638"/>
    <lineage>
        <taxon>Eukaryota</taxon>
        <taxon>Sar</taxon>
        <taxon>Stramenopiles</taxon>
        <taxon>Ochrophyta</taxon>
        <taxon>Bacillariophyta</taxon>
        <taxon>Coscinodiscophyceae</taxon>
        <taxon>Chaetocerotophycidae</taxon>
        <taxon>Chaetocerotales</taxon>
        <taxon>Chaetocerotaceae</taxon>
        <taxon>Chaetoceros</taxon>
    </lineage>
</organism>
<feature type="compositionally biased region" description="Polar residues" evidence="7">
    <location>
        <begin position="803"/>
        <end position="848"/>
    </location>
</feature>
<dbReference type="PANTHER" id="PTHR44826">
    <property type="entry name" value="SPORE COAT PROTEIN SP85"/>
    <property type="match status" value="1"/>
</dbReference>
<keyword evidence="4" id="KW-0677">Repeat</keyword>
<dbReference type="EMBL" id="BLLK01000038">
    <property type="protein sequence ID" value="GFH50342.1"/>
    <property type="molecule type" value="Genomic_DNA"/>
</dbReference>
<dbReference type="InterPro" id="IPR001846">
    <property type="entry name" value="VWF_type-D"/>
</dbReference>
<gene>
    <name evidence="10" type="ORF">CTEN210_06818</name>
</gene>
<feature type="compositionally biased region" description="Low complexity" evidence="7">
    <location>
        <begin position="1464"/>
        <end position="1491"/>
    </location>
</feature>
<feature type="compositionally biased region" description="Polar residues" evidence="7">
    <location>
        <begin position="1602"/>
        <end position="1613"/>
    </location>
</feature>
<sequence>MKILHLPFALLCGFSTIIRNAYAEEPEASCQDDLLYTYIDNDEIALTCGGIREVESTRQKLCQIEEVQMHCPFSCGLCCEDTENFFVNCEWIAMEDWRKVEYCGQTFEHRMVQEACPVACDYCYDNAIDATPVPTTALTAFPSSSPSPTYTQSPTVADIPIRFDGIKEVISIERGIIDLEWKEPILGDDFLPFNMSEIVYHVFVSAGEFNFTDALNSTDVLSLANFFQGEDGFQYSTTVNLSETISSTYYGIRHYLLVIAEAQGIFSRNTNAFSVSLSAVSPVIYSNVTIKGFFVPTDALDISMDGYDLKFTGALLDNHLDIQVGDFLTGMSSNEEIFVVTVLQVVSTETEKAHFLVYPSDPMNDLIEELQYSSEVIIYDEDEETSDDLQRRRELLKSTSFLARNNSGEYIFIGDKFTGVVNDSKFLISENETRSLRTYRKRLAHISRKFPANGKTFYVKFVSTTSLSIDIEKSWGRKSVTVRLTNTNTFSVVFTFSKSLSVQYPNPSKPLWKGAMIKKTIWIKLVPVRLDFQPFIDGSIKITAKLAVKGSVVWKVGASPFAKISNYDGLQYSSGIGKPKAPTVSLRENAAALEGAVDIISTLAFRVKARVYWDTFAVTLGASASFNIHAAAKQYIFFNPPATVIALDKLNVDIVFKIFLRGSSLFLRGKLFDVDLYVKTFPILQLPQESWSLPSQECLNEDEVQTAIVKFTTISEKKVTPLPWLTNTWVGKATWYAIGDFTDWLQNQPTRYGVELTIQLPPETEEAARVRGKIYAFIYPKIPGKSFLPVAYEKDLDIQSASCKKTEEPSLQPTMFPSQSPSLTLSSIPSNQPSQVPSKEPSRSPSANPTTSIKPSPSPTASPSNCPSEPQSDLGWWSGMFGDPHISSFNRLRFDCQAAGRFITATSLESPAFMVQERFTAVGSTSTVCSRASVSTAFVIKDENVPTVQVSTPRYGYNSTLNMMGSCPIDFAVDGEANLINEDHGPDLIVSRSGSFIRIMHKCTGIIVQARVRNSQSFGCFFLVQVFIPHNYRVGETILGLLGTPNLSRSDDWRARNGAILPIPISQNGRTFSEAYNYCTTNWCIRDEVESIFTYIHEGESFEGITSCDEEYFDDLEVAITSPPAELVNVCGENLACLVDGICGDLEDAKDVLKDEEIIDVQCPTDAGRGSGGFGDPHIFTFDRLLFDCQAAGEFITVTSLESPEFMIQERFTAVGSSSTSCSQASASTGFAIADVNVPTVQVSTPRHGTSSTTLNMIDSCPIDVYVNGIAVRIEDDHGPDIRIRSWGSFIRVTHSSSGVIVQARVRDSPSFGCVFLTQVFLPSTYRVGETILGLLGTPNDSITDDWRARDGTILSIPGSQLARTFSEAYNYCTTNWCIRDEDESLFTYGHEGETFSGISLCDSPYVNDLEIAIANPSVELASVCGENLVCLVDGICGDLEDAENVLQDEKIIDCFDPLDIPEEPSSIPSDSPSTLPSESPSSEPSRLPSISPTPRPTPEPTEAPTKAPTSAPTATPTKSPTPMPTNTPTKTPSRQPSPQPSPFPTSRPSTEPSDSPSKIPSDVPSDSPSGPTSIPSKSPTLRPTLSVKPSPFPSPAPFAPTSQPTKTPTKNPSPRPSSCDPEADQVFSYTRQNGITQTDMCAWVASSTIRIERFCGQHNLASAEVFANCPATCSTMYSNANPCRDMPGYTFDAINSDDTYTCGFLTQSPDQNVNLIRKERYCQPELQLTACAWSCGVCEKALC</sequence>
<evidence type="ECO:0000256" key="2">
    <source>
        <dbReference type="ARBA" id="ARBA00021911"/>
    </source>
</evidence>
<keyword evidence="8" id="KW-0732">Signal</keyword>
<feature type="compositionally biased region" description="Polar residues" evidence="7">
    <location>
        <begin position="1575"/>
        <end position="1584"/>
    </location>
</feature>
<evidence type="ECO:0000256" key="5">
    <source>
        <dbReference type="ARBA" id="ARBA00033726"/>
    </source>
</evidence>
<evidence type="ECO:0000256" key="8">
    <source>
        <dbReference type="SAM" id="SignalP"/>
    </source>
</evidence>
<feature type="domain" description="VWFD" evidence="9">
    <location>
        <begin position="1169"/>
        <end position="1379"/>
    </location>
</feature>
<proteinExistence type="inferred from homology"/>
<feature type="compositionally biased region" description="Pro residues" evidence="7">
    <location>
        <begin position="1492"/>
        <end position="1502"/>
    </location>
</feature>
<name>A0AAD3H4J7_9STRA</name>
<feature type="compositionally biased region" description="Pro residues" evidence="7">
    <location>
        <begin position="1536"/>
        <end position="1546"/>
    </location>
</feature>
<evidence type="ECO:0000313" key="10">
    <source>
        <dbReference type="EMBL" id="GFH50342.1"/>
    </source>
</evidence>
<dbReference type="PANTHER" id="PTHR44826:SF3">
    <property type="entry name" value="SPORE COAT PROTEIN SP85"/>
    <property type="match status" value="1"/>
</dbReference>
<feature type="compositionally biased region" description="Low complexity" evidence="7">
    <location>
        <begin position="1503"/>
        <end position="1519"/>
    </location>
</feature>
<protein>
    <recommendedName>
        <fullName evidence="2">Circumsporozoite protein</fullName>
    </recommendedName>
</protein>
<accession>A0AAD3H4J7</accession>
<evidence type="ECO:0000256" key="3">
    <source>
        <dbReference type="ARBA" id="ARBA00022522"/>
    </source>
</evidence>
<comment type="similarity">
    <text evidence="1">Belongs to the plasmodium circumsporozoite protein family.</text>
</comment>
<dbReference type="Proteomes" id="UP001054902">
    <property type="component" value="Unassembled WGS sequence"/>
</dbReference>
<comment type="caution">
    <text evidence="10">The sequence shown here is derived from an EMBL/GenBank/DDBJ whole genome shotgun (WGS) entry which is preliminary data.</text>
</comment>
<feature type="compositionally biased region" description="Low complexity" evidence="7">
    <location>
        <begin position="1547"/>
        <end position="1574"/>
    </location>
</feature>
<keyword evidence="11" id="KW-1185">Reference proteome</keyword>
<comment type="function">
    <text evidence="5">In the vertebrate host, binds to highly sulfated heparan sulfate proteoglycans (HSPGs) on the surface of host hepatocytes and is required for sporozoite invasion of the host hepatocytes.</text>
</comment>
<dbReference type="PRINTS" id="PR01217">
    <property type="entry name" value="PRICHEXTENSN"/>
</dbReference>
<dbReference type="PROSITE" id="PS51233">
    <property type="entry name" value="VWFD"/>
    <property type="match status" value="2"/>
</dbReference>
<feature type="chain" id="PRO_5042081081" description="Circumsporozoite protein" evidence="8">
    <location>
        <begin position="24"/>
        <end position="1744"/>
    </location>
</feature>
<evidence type="ECO:0000259" key="9">
    <source>
        <dbReference type="PROSITE" id="PS51233"/>
    </source>
</evidence>
<dbReference type="InterPro" id="IPR051860">
    <property type="entry name" value="Plasmodium_CSP_Invasion"/>
</dbReference>
<evidence type="ECO:0000256" key="7">
    <source>
        <dbReference type="SAM" id="MobiDB-lite"/>
    </source>
</evidence>